<feature type="region of interest" description="Disordered" evidence="1">
    <location>
        <begin position="258"/>
        <end position="287"/>
    </location>
</feature>
<sequence>MRRRRQLRHGPGPGAGQGGRDRVPHGGQLARGDAPPEPGAGRTRHAGGDRADAVPDRPERAVDSVPDREHAGADHAPPDPEPKGYDDYVGDSKKKEYGYGGNEHGEDWYPGYGRDHRVGKSGKTKGGKSGYSHAGKAGKSGAWGKSGKTKGVSGPDAGGYSDDAWSWIPGAAAYGGEPAWGAANYGGSDSWLAYDGDSKTAKAESTWEGAHAYAGLQGWYGDDGVHGSKTHKEPDWSAPHATNHQAWYGDDYVGAWSGGPTDSKGGKETADSKGGKESDWGGPNLQAWYGDDYAQGPAWSPPAAAWHVPQGVHGVWAGGDDYAYDVSAKGGKRHRRRRQ</sequence>
<evidence type="ECO:0000313" key="3">
    <source>
        <dbReference type="Proteomes" id="UP000266841"/>
    </source>
</evidence>
<gene>
    <name evidence="2" type="ORF">THAOC_01895</name>
</gene>
<keyword evidence="3" id="KW-1185">Reference proteome</keyword>
<dbReference type="Proteomes" id="UP000266841">
    <property type="component" value="Unassembled WGS sequence"/>
</dbReference>
<feature type="compositionally biased region" description="Low complexity" evidence="1">
    <location>
        <begin position="130"/>
        <end position="151"/>
    </location>
</feature>
<name>K0TQN3_THAOC</name>
<feature type="region of interest" description="Disordered" evidence="1">
    <location>
        <begin position="1"/>
        <end position="161"/>
    </location>
</feature>
<accession>K0TQN3</accession>
<protein>
    <submittedName>
        <fullName evidence="2">Uncharacterized protein</fullName>
    </submittedName>
</protein>
<evidence type="ECO:0000256" key="1">
    <source>
        <dbReference type="SAM" id="MobiDB-lite"/>
    </source>
</evidence>
<organism evidence="2 3">
    <name type="scientific">Thalassiosira oceanica</name>
    <name type="common">Marine diatom</name>
    <dbReference type="NCBI Taxonomy" id="159749"/>
    <lineage>
        <taxon>Eukaryota</taxon>
        <taxon>Sar</taxon>
        <taxon>Stramenopiles</taxon>
        <taxon>Ochrophyta</taxon>
        <taxon>Bacillariophyta</taxon>
        <taxon>Coscinodiscophyceae</taxon>
        <taxon>Thalassiosirophycidae</taxon>
        <taxon>Thalassiosirales</taxon>
        <taxon>Thalassiosiraceae</taxon>
        <taxon>Thalassiosira</taxon>
    </lineage>
</organism>
<feature type="compositionally biased region" description="Basic and acidic residues" evidence="1">
    <location>
        <begin position="46"/>
        <end position="118"/>
    </location>
</feature>
<evidence type="ECO:0000313" key="2">
    <source>
        <dbReference type="EMBL" id="EJK76347.1"/>
    </source>
</evidence>
<feature type="compositionally biased region" description="Basic and acidic residues" evidence="1">
    <location>
        <begin position="264"/>
        <end position="279"/>
    </location>
</feature>
<reference evidence="2 3" key="1">
    <citation type="journal article" date="2012" name="Genome Biol.">
        <title>Genome and low-iron response of an oceanic diatom adapted to chronic iron limitation.</title>
        <authorList>
            <person name="Lommer M."/>
            <person name="Specht M."/>
            <person name="Roy A.S."/>
            <person name="Kraemer L."/>
            <person name="Andreson R."/>
            <person name="Gutowska M.A."/>
            <person name="Wolf J."/>
            <person name="Bergner S.V."/>
            <person name="Schilhabel M.B."/>
            <person name="Klostermeier U.C."/>
            <person name="Beiko R.G."/>
            <person name="Rosenstiel P."/>
            <person name="Hippler M."/>
            <person name="Laroche J."/>
        </authorList>
    </citation>
    <scope>NUCLEOTIDE SEQUENCE [LARGE SCALE GENOMIC DNA]</scope>
    <source>
        <strain evidence="2 3">CCMP1005</strain>
    </source>
</reference>
<dbReference type="AlphaFoldDB" id="K0TQN3"/>
<comment type="caution">
    <text evidence="2">The sequence shown here is derived from an EMBL/GenBank/DDBJ whole genome shotgun (WGS) entry which is preliminary data.</text>
</comment>
<dbReference type="EMBL" id="AGNL01002277">
    <property type="protein sequence ID" value="EJK76347.1"/>
    <property type="molecule type" value="Genomic_DNA"/>
</dbReference>
<proteinExistence type="predicted"/>